<comment type="caution">
    <text evidence="2">The sequence shown here is derived from an EMBL/GenBank/DDBJ whole genome shotgun (WGS) entry which is preliminary data.</text>
</comment>
<feature type="region of interest" description="Disordered" evidence="1">
    <location>
        <begin position="147"/>
        <end position="176"/>
    </location>
</feature>
<dbReference type="STRING" id="1081103.A0A0B2WT26"/>
<feature type="region of interest" description="Disordered" evidence="1">
    <location>
        <begin position="1"/>
        <end position="104"/>
    </location>
</feature>
<accession>A0A0B2WT26</accession>
<protein>
    <submittedName>
        <fullName evidence="2">Uncharacterized protein</fullName>
    </submittedName>
</protein>
<proteinExistence type="predicted"/>
<dbReference type="GeneID" id="63739245"/>
<feature type="compositionally biased region" description="Basic and acidic residues" evidence="1">
    <location>
        <begin position="36"/>
        <end position="46"/>
    </location>
</feature>
<name>A0A0B2WT26_METAS</name>
<keyword evidence="3" id="KW-1185">Reference proteome</keyword>
<dbReference type="AlphaFoldDB" id="A0A0B2WT26"/>
<evidence type="ECO:0000313" key="2">
    <source>
        <dbReference type="EMBL" id="KHN97193.1"/>
    </source>
</evidence>
<dbReference type="RefSeq" id="XP_040678259.1">
    <property type="nucleotide sequence ID" value="XM_040823588.1"/>
</dbReference>
<dbReference type="HOGENOM" id="CLU_1525506_0_0_1"/>
<sequence>MTHTKKTIPVARALDGAAGPPKLDRHDDQADEPEDEEHKRPDHDNGRQQPPRRNEPEDEAHEEDGHGPDGYELRLDLDKGREHADNAGRGQQHDEDPEIELQRRPVTTELPLSVDPRPLFIAAAWRDLVFGLCVCARARVCSRGGWERRAGRPAGESLAQRGHPGGLGHVRTRASS</sequence>
<feature type="compositionally biased region" description="Basic and acidic residues" evidence="1">
    <location>
        <begin position="63"/>
        <end position="94"/>
    </location>
</feature>
<evidence type="ECO:0000256" key="1">
    <source>
        <dbReference type="SAM" id="MobiDB-lite"/>
    </source>
</evidence>
<organism evidence="2 3">
    <name type="scientific">Metarhizium album (strain ARSEF 1941)</name>
    <dbReference type="NCBI Taxonomy" id="1081103"/>
    <lineage>
        <taxon>Eukaryota</taxon>
        <taxon>Fungi</taxon>
        <taxon>Dikarya</taxon>
        <taxon>Ascomycota</taxon>
        <taxon>Pezizomycotina</taxon>
        <taxon>Sordariomycetes</taxon>
        <taxon>Hypocreomycetidae</taxon>
        <taxon>Hypocreales</taxon>
        <taxon>Clavicipitaceae</taxon>
        <taxon>Metarhizium</taxon>
    </lineage>
</organism>
<evidence type="ECO:0000313" key="3">
    <source>
        <dbReference type="Proteomes" id="UP000030816"/>
    </source>
</evidence>
<reference evidence="2 3" key="1">
    <citation type="journal article" date="2014" name="Proc. Natl. Acad. Sci. U.S.A.">
        <title>Trajectory and genomic determinants of fungal-pathogen speciation and host adaptation.</title>
        <authorList>
            <person name="Hu X."/>
            <person name="Xiao G."/>
            <person name="Zheng P."/>
            <person name="Shang Y."/>
            <person name="Su Y."/>
            <person name="Zhang X."/>
            <person name="Liu X."/>
            <person name="Zhan S."/>
            <person name="St Leger R.J."/>
            <person name="Wang C."/>
        </authorList>
    </citation>
    <scope>NUCLEOTIDE SEQUENCE [LARGE SCALE GENOMIC DNA]</scope>
    <source>
        <strain evidence="2 3">ARSEF 1941</strain>
    </source>
</reference>
<dbReference type="EMBL" id="AZHE01000011">
    <property type="protein sequence ID" value="KHN97193.1"/>
    <property type="molecule type" value="Genomic_DNA"/>
</dbReference>
<gene>
    <name evidence="2" type="ORF">MAM_04790</name>
</gene>
<dbReference type="Proteomes" id="UP000030816">
    <property type="component" value="Unassembled WGS sequence"/>
</dbReference>